<protein>
    <recommendedName>
        <fullName evidence="4">Integral membrane protein</fullName>
    </recommendedName>
</protein>
<name>A0ABS2TTS3_9ACTN</name>
<dbReference type="Proteomes" id="UP000749040">
    <property type="component" value="Unassembled WGS sequence"/>
</dbReference>
<feature type="transmembrane region" description="Helical" evidence="1">
    <location>
        <begin position="87"/>
        <end position="112"/>
    </location>
</feature>
<evidence type="ECO:0000313" key="3">
    <source>
        <dbReference type="Proteomes" id="UP000749040"/>
    </source>
</evidence>
<reference evidence="2 3" key="1">
    <citation type="submission" date="2021-01" db="EMBL/GenBank/DDBJ databases">
        <title>Streptomyces acididurans sp. nov., isolated from a peat swamp forest soil.</title>
        <authorList>
            <person name="Chantavorakit T."/>
            <person name="Duangmal K."/>
        </authorList>
    </citation>
    <scope>NUCLEOTIDE SEQUENCE [LARGE SCALE GENOMIC DNA]</scope>
    <source>
        <strain evidence="2 3">KK5PA1</strain>
    </source>
</reference>
<keyword evidence="1" id="KW-0472">Membrane</keyword>
<gene>
    <name evidence="2" type="ORF">ITX44_19730</name>
</gene>
<accession>A0ABS2TTS3</accession>
<organism evidence="2 3">
    <name type="scientific">Actinacidiphila acididurans</name>
    <dbReference type="NCBI Taxonomy" id="2784346"/>
    <lineage>
        <taxon>Bacteria</taxon>
        <taxon>Bacillati</taxon>
        <taxon>Actinomycetota</taxon>
        <taxon>Actinomycetes</taxon>
        <taxon>Kitasatosporales</taxon>
        <taxon>Streptomycetaceae</taxon>
        <taxon>Actinacidiphila</taxon>
    </lineage>
</organism>
<keyword evidence="1" id="KW-0812">Transmembrane</keyword>
<sequence>MALAHAHTLLLAAGDDKTKSDGRTGSVIPGFSPSVPSVLQTPTGTILGWTAGVGLALAVLGGLSGWGCVAIGHNTERANLAARGKQAVVWSLISGVGIAVTSGLVTAFYTMATA</sequence>
<proteinExistence type="predicted"/>
<keyword evidence="1" id="KW-1133">Transmembrane helix</keyword>
<feature type="transmembrane region" description="Helical" evidence="1">
    <location>
        <begin position="46"/>
        <end position="66"/>
    </location>
</feature>
<comment type="caution">
    <text evidence="2">The sequence shown here is derived from an EMBL/GenBank/DDBJ whole genome shotgun (WGS) entry which is preliminary data.</text>
</comment>
<evidence type="ECO:0008006" key="4">
    <source>
        <dbReference type="Google" id="ProtNLM"/>
    </source>
</evidence>
<evidence type="ECO:0000313" key="2">
    <source>
        <dbReference type="EMBL" id="MBM9506745.1"/>
    </source>
</evidence>
<dbReference type="EMBL" id="JADKYB010000010">
    <property type="protein sequence ID" value="MBM9506745.1"/>
    <property type="molecule type" value="Genomic_DNA"/>
</dbReference>
<keyword evidence="3" id="KW-1185">Reference proteome</keyword>
<evidence type="ECO:0000256" key="1">
    <source>
        <dbReference type="SAM" id="Phobius"/>
    </source>
</evidence>